<evidence type="ECO:0000313" key="1">
    <source>
        <dbReference type="EMBL" id="OLP81362.1"/>
    </source>
</evidence>
<protein>
    <submittedName>
        <fullName evidence="1">Uncharacterized protein</fullName>
    </submittedName>
</protein>
<reference evidence="1 2" key="1">
    <citation type="submission" date="2016-02" db="EMBL/GenBank/DDBJ databases">
        <title>Genome analysis of coral dinoflagellate symbionts highlights evolutionary adaptations to a symbiotic lifestyle.</title>
        <authorList>
            <person name="Aranda M."/>
            <person name="Li Y."/>
            <person name="Liew Y.J."/>
            <person name="Baumgarten S."/>
            <person name="Simakov O."/>
            <person name="Wilson M."/>
            <person name="Piel J."/>
            <person name="Ashoor H."/>
            <person name="Bougouffa S."/>
            <person name="Bajic V.B."/>
            <person name="Ryu T."/>
            <person name="Ravasi T."/>
            <person name="Bayer T."/>
            <person name="Micklem G."/>
            <person name="Kim H."/>
            <person name="Bhak J."/>
            <person name="Lajeunesse T.C."/>
            <person name="Voolstra C.R."/>
        </authorList>
    </citation>
    <scope>NUCLEOTIDE SEQUENCE [LARGE SCALE GENOMIC DNA]</scope>
    <source>
        <strain evidence="1 2">CCMP2467</strain>
    </source>
</reference>
<organism evidence="1 2">
    <name type="scientific">Symbiodinium microadriaticum</name>
    <name type="common">Dinoflagellate</name>
    <name type="synonym">Zooxanthella microadriatica</name>
    <dbReference type="NCBI Taxonomy" id="2951"/>
    <lineage>
        <taxon>Eukaryota</taxon>
        <taxon>Sar</taxon>
        <taxon>Alveolata</taxon>
        <taxon>Dinophyceae</taxon>
        <taxon>Suessiales</taxon>
        <taxon>Symbiodiniaceae</taxon>
        <taxon>Symbiodinium</taxon>
    </lineage>
</organism>
<keyword evidence="2" id="KW-1185">Reference proteome</keyword>
<dbReference type="AlphaFoldDB" id="A0A1Q9CEM0"/>
<dbReference type="Proteomes" id="UP000186817">
    <property type="component" value="Unassembled WGS sequence"/>
</dbReference>
<dbReference type="EMBL" id="LSRX01001286">
    <property type="protein sequence ID" value="OLP81362.1"/>
    <property type="molecule type" value="Genomic_DNA"/>
</dbReference>
<dbReference type="OrthoDB" id="425619at2759"/>
<sequence length="210" mass="22570">MKVPESTGVGPGTSEADRAVKAIKLMRQRSVELAILDEAAAIDRSDEDILWTDHANLTRSLSGRSAKLADGLSRNPANRDALRTRDLEGLVGQLGRFSLGEYLDDEGEGRIITWSFLSDGAASAARAPPAAVKEVEKNPTTRAKDSSPLDVQEAVAVISTSVLAGLMKGAGVVPTSKVLSEERMTMTTSLMRHLHNWLGEAWDIRIALHA</sequence>
<evidence type="ECO:0000313" key="2">
    <source>
        <dbReference type="Proteomes" id="UP000186817"/>
    </source>
</evidence>
<comment type="caution">
    <text evidence="1">The sequence shown here is derived from an EMBL/GenBank/DDBJ whole genome shotgun (WGS) entry which is preliminary data.</text>
</comment>
<accession>A0A1Q9CEM0</accession>
<name>A0A1Q9CEM0_SYMMI</name>
<proteinExistence type="predicted"/>
<gene>
    <name evidence="1" type="ORF">AK812_SmicGene38095</name>
</gene>